<name>A0A3P6J9X5_ENTVE</name>
<dbReference type="OrthoDB" id="6019623at2759"/>
<dbReference type="EMBL" id="UXUI01015310">
    <property type="protein sequence ID" value="VDD97827.1"/>
    <property type="molecule type" value="Genomic_DNA"/>
</dbReference>
<evidence type="ECO:0000313" key="9">
    <source>
        <dbReference type="Proteomes" id="UP000274131"/>
    </source>
</evidence>
<protein>
    <submittedName>
        <fullName evidence="8">Uncharacterized protein</fullName>
    </submittedName>
</protein>
<accession>A0A3P6J9X5</accession>
<dbReference type="Pfam" id="PF10034">
    <property type="entry name" value="Dpy19"/>
    <property type="match status" value="1"/>
</dbReference>
<dbReference type="PANTHER" id="PTHR31488:SF1">
    <property type="entry name" value="C-MANNOSYLTRANSFERASE DPY19L1"/>
    <property type="match status" value="1"/>
</dbReference>
<evidence type="ECO:0000256" key="1">
    <source>
        <dbReference type="ARBA" id="ARBA00004141"/>
    </source>
</evidence>
<keyword evidence="5" id="KW-0812">Transmembrane</keyword>
<comment type="subcellular location">
    <subcellularLocation>
        <location evidence="1">Membrane</location>
        <topology evidence="1">Multi-pass membrane protein</topology>
    </subcellularLocation>
</comment>
<gene>
    <name evidence="8" type="ORF">EVEC_LOCUS12578</name>
</gene>
<reference evidence="8 9" key="1">
    <citation type="submission" date="2018-10" db="EMBL/GenBank/DDBJ databases">
        <authorList>
            <consortium name="Pathogen Informatics"/>
        </authorList>
    </citation>
    <scope>NUCLEOTIDE SEQUENCE [LARGE SCALE GENOMIC DNA]</scope>
</reference>
<dbReference type="InterPro" id="IPR018732">
    <property type="entry name" value="Dpy-19/Dpy-19-like"/>
</dbReference>
<keyword evidence="7" id="KW-0472">Membrane</keyword>
<proteinExistence type="inferred from homology"/>
<dbReference type="PANTHER" id="PTHR31488">
    <property type="entry name" value="DPY-19-LIKE 1, LIKE (H. SAPIENS)"/>
    <property type="match status" value="1"/>
</dbReference>
<evidence type="ECO:0000256" key="2">
    <source>
        <dbReference type="ARBA" id="ARBA00008744"/>
    </source>
</evidence>
<evidence type="ECO:0000256" key="6">
    <source>
        <dbReference type="ARBA" id="ARBA00022989"/>
    </source>
</evidence>
<evidence type="ECO:0000256" key="3">
    <source>
        <dbReference type="ARBA" id="ARBA00022676"/>
    </source>
</evidence>
<dbReference type="Proteomes" id="UP000274131">
    <property type="component" value="Unassembled WGS sequence"/>
</dbReference>
<evidence type="ECO:0000256" key="7">
    <source>
        <dbReference type="ARBA" id="ARBA00023136"/>
    </source>
</evidence>
<evidence type="ECO:0000313" key="8">
    <source>
        <dbReference type="EMBL" id="VDD97827.1"/>
    </source>
</evidence>
<dbReference type="GO" id="GO:0005637">
    <property type="term" value="C:nuclear inner membrane"/>
    <property type="evidence" value="ECO:0007669"/>
    <property type="project" value="TreeGrafter"/>
</dbReference>
<dbReference type="AlphaFoldDB" id="A0A3P6J9X5"/>
<organism evidence="8 9">
    <name type="scientific">Enterobius vermicularis</name>
    <name type="common">Human pinworm</name>
    <dbReference type="NCBI Taxonomy" id="51028"/>
    <lineage>
        <taxon>Eukaryota</taxon>
        <taxon>Metazoa</taxon>
        <taxon>Ecdysozoa</taxon>
        <taxon>Nematoda</taxon>
        <taxon>Chromadorea</taxon>
        <taxon>Rhabditida</taxon>
        <taxon>Spirurina</taxon>
        <taxon>Oxyuridomorpha</taxon>
        <taxon>Oxyuroidea</taxon>
        <taxon>Oxyuridae</taxon>
        <taxon>Enterobius</taxon>
    </lineage>
</organism>
<keyword evidence="6" id="KW-1133">Transmembrane helix</keyword>
<comment type="similarity">
    <text evidence="2">Belongs to the dpy-19 family.</text>
</comment>
<dbReference type="GO" id="GO:0000030">
    <property type="term" value="F:mannosyltransferase activity"/>
    <property type="evidence" value="ECO:0007669"/>
    <property type="project" value="TreeGrafter"/>
</dbReference>
<evidence type="ECO:0000256" key="4">
    <source>
        <dbReference type="ARBA" id="ARBA00022679"/>
    </source>
</evidence>
<keyword evidence="9" id="KW-1185">Reference proteome</keyword>
<sequence length="108" mass="13046">MRPYKKCFFKGIFVSVLHSNHISTLFENDRHFSHLADFEREMAYRTEMGLYYSYYKTLANAPTYWIGIHQITHDNITEYGHTINTLKRFNLYPEVRFAPIYFQKFISC</sequence>
<keyword evidence="4" id="KW-0808">Transferase</keyword>
<evidence type="ECO:0000256" key="5">
    <source>
        <dbReference type="ARBA" id="ARBA00022692"/>
    </source>
</evidence>
<keyword evidence="3" id="KW-0328">Glycosyltransferase</keyword>